<protein>
    <submittedName>
        <fullName evidence="1">Uncharacterized protein</fullName>
    </submittedName>
</protein>
<evidence type="ECO:0000313" key="2">
    <source>
        <dbReference type="Proteomes" id="UP000094580"/>
    </source>
</evidence>
<name>A0ABX2ZU95_9BACI</name>
<sequence>MNVKDLVTVYNQYYSHSNLRVFFVSGHTDEIEEITDFDGKGHHASQSLGIYVLLSRTETQLIKLVSLNFEDLGIIEISLNDLGDEIKHDWTSYLKKVISYLKQAGYRINRGMDILIYSNLPNEVGLSSTKSVEALTDTMLKTLYE</sequence>
<dbReference type="SUPFAM" id="SSF54211">
    <property type="entry name" value="Ribosomal protein S5 domain 2-like"/>
    <property type="match status" value="1"/>
</dbReference>
<accession>A0ABX2ZU95</accession>
<dbReference type="InterPro" id="IPR014721">
    <property type="entry name" value="Ribsml_uS5_D2-typ_fold_subgr"/>
</dbReference>
<dbReference type="InterPro" id="IPR020568">
    <property type="entry name" value="Ribosomal_Su5_D2-typ_SF"/>
</dbReference>
<dbReference type="EMBL" id="MDKC01000003">
    <property type="protein sequence ID" value="ODG93118.1"/>
    <property type="molecule type" value="Genomic_DNA"/>
</dbReference>
<keyword evidence="2" id="KW-1185">Reference proteome</keyword>
<gene>
    <name evidence="1" type="ORF">BED47_16545</name>
</gene>
<reference evidence="1 2" key="1">
    <citation type="submission" date="2016-07" db="EMBL/GenBank/DDBJ databases">
        <authorList>
            <person name="Townsley L."/>
            <person name="Shank E.A."/>
        </authorList>
    </citation>
    <scope>NUCLEOTIDE SEQUENCE [LARGE SCALE GENOMIC DNA]</scope>
    <source>
        <strain evidence="1 2">CH01</strain>
    </source>
</reference>
<organism evidence="1 2">
    <name type="scientific">Gottfriedia luciferensis</name>
    <dbReference type="NCBI Taxonomy" id="178774"/>
    <lineage>
        <taxon>Bacteria</taxon>
        <taxon>Bacillati</taxon>
        <taxon>Bacillota</taxon>
        <taxon>Bacilli</taxon>
        <taxon>Bacillales</taxon>
        <taxon>Bacillaceae</taxon>
        <taxon>Gottfriedia</taxon>
    </lineage>
</organism>
<dbReference type="RefSeq" id="WP_025569141.1">
    <property type="nucleotide sequence ID" value="NZ_MDKC01000003.1"/>
</dbReference>
<dbReference type="Proteomes" id="UP000094580">
    <property type="component" value="Unassembled WGS sequence"/>
</dbReference>
<dbReference type="PRINTS" id="PR00473">
    <property type="entry name" value="GALCTOKINASE"/>
</dbReference>
<dbReference type="Gene3D" id="3.30.230.10">
    <property type="match status" value="1"/>
</dbReference>
<evidence type="ECO:0000313" key="1">
    <source>
        <dbReference type="EMBL" id="ODG93118.1"/>
    </source>
</evidence>
<proteinExistence type="predicted"/>
<dbReference type="InterPro" id="IPR000705">
    <property type="entry name" value="Galactokinase"/>
</dbReference>
<comment type="caution">
    <text evidence="1">The sequence shown here is derived from an EMBL/GenBank/DDBJ whole genome shotgun (WGS) entry which is preliminary data.</text>
</comment>